<evidence type="ECO:0000313" key="2">
    <source>
        <dbReference type="EMBL" id="KAI0497368.1"/>
    </source>
</evidence>
<accession>A0A8T3AMW6</accession>
<feature type="transmembrane region" description="Helical" evidence="1">
    <location>
        <begin position="190"/>
        <end position="207"/>
    </location>
</feature>
<protein>
    <submittedName>
        <fullName evidence="2">Uncharacterized protein</fullName>
    </submittedName>
</protein>
<name>A0A8T3AMW6_DENNO</name>
<organism evidence="2 3">
    <name type="scientific">Dendrobium nobile</name>
    <name type="common">Orchid</name>
    <dbReference type="NCBI Taxonomy" id="94219"/>
    <lineage>
        <taxon>Eukaryota</taxon>
        <taxon>Viridiplantae</taxon>
        <taxon>Streptophyta</taxon>
        <taxon>Embryophyta</taxon>
        <taxon>Tracheophyta</taxon>
        <taxon>Spermatophyta</taxon>
        <taxon>Magnoliopsida</taxon>
        <taxon>Liliopsida</taxon>
        <taxon>Asparagales</taxon>
        <taxon>Orchidaceae</taxon>
        <taxon>Epidendroideae</taxon>
        <taxon>Malaxideae</taxon>
        <taxon>Dendrobiinae</taxon>
        <taxon>Dendrobium</taxon>
    </lineage>
</organism>
<keyword evidence="3" id="KW-1185">Reference proteome</keyword>
<evidence type="ECO:0000313" key="3">
    <source>
        <dbReference type="Proteomes" id="UP000829196"/>
    </source>
</evidence>
<reference evidence="2" key="1">
    <citation type="journal article" date="2022" name="Front. Genet.">
        <title>Chromosome-Scale Assembly of the Dendrobium nobile Genome Provides Insights Into the Molecular Mechanism of the Biosynthesis of the Medicinal Active Ingredient of Dendrobium.</title>
        <authorList>
            <person name="Xu Q."/>
            <person name="Niu S.-C."/>
            <person name="Li K.-L."/>
            <person name="Zheng P.-J."/>
            <person name="Zhang X.-J."/>
            <person name="Jia Y."/>
            <person name="Liu Y."/>
            <person name="Niu Y.-X."/>
            <person name="Yu L.-H."/>
            <person name="Chen D.-F."/>
            <person name="Zhang G.-Q."/>
        </authorList>
    </citation>
    <scope>NUCLEOTIDE SEQUENCE</scope>
    <source>
        <tissue evidence="2">Leaf</tissue>
    </source>
</reference>
<evidence type="ECO:0000256" key="1">
    <source>
        <dbReference type="SAM" id="Phobius"/>
    </source>
</evidence>
<dbReference type="AlphaFoldDB" id="A0A8T3AMW6"/>
<gene>
    <name evidence="2" type="ORF">KFK09_020591</name>
</gene>
<sequence>MRKEEEKRDKLREKETKPTIFGGGVTHRSSDPSLATYAANHQCHSLSFRASEYPHSCLLKLNYKKHLETFVKVIMCLLKCWLRDQLWLLLFLDKRWKDTFGGGSDSIGNSIVKKDWASLGPILHPHRPDYSDSTCRQGGSIFKWIILLQIVSLLIISFGLHLIDDSLSAENHQVINPRTFRINTRLRQKIGLYYGQLEIVHVLISFGRRARRTTRSGARDVGTELALGLPRISPPISSKQWKMMEECT</sequence>
<dbReference type="EMBL" id="JAGYWB010000015">
    <property type="protein sequence ID" value="KAI0497368.1"/>
    <property type="molecule type" value="Genomic_DNA"/>
</dbReference>
<keyword evidence="1" id="KW-0812">Transmembrane</keyword>
<dbReference type="SMR" id="A0A8T3AMW6"/>
<keyword evidence="1" id="KW-0472">Membrane</keyword>
<feature type="transmembrane region" description="Helical" evidence="1">
    <location>
        <begin position="141"/>
        <end position="163"/>
    </location>
</feature>
<proteinExistence type="predicted"/>
<dbReference type="Proteomes" id="UP000829196">
    <property type="component" value="Unassembled WGS sequence"/>
</dbReference>
<keyword evidence="1" id="KW-1133">Transmembrane helix</keyword>
<comment type="caution">
    <text evidence="2">The sequence shown here is derived from an EMBL/GenBank/DDBJ whole genome shotgun (WGS) entry which is preliminary data.</text>
</comment>